<dbReference type="PANTHER" id="PTHR36700:SF1">
    <property type="entry name" value="CRISPR SYSTEM CMR SUBUNIT CMR4"/>
    <property type="match status" value="1"/>
</dbReference>
<evidence type="ECO:0000313" key="3">
    <source>
        <dbReference type="EMBL" id="CUR33704.1"/>
    </source>
</evidence>
<keyword evidence="1" id="KW-0051">Antiviral defense</keyword>
<name>A0A1J1LME4_9CYAN</name>
<dbReference type="CDD" id="cd09726">
    <property type="entry name" value="RAMP_I_III"/>
    <property type="match status" value="1"/>
</dbReference>
<proteinExistence type="predicted"/>
<dbReference type="InterPro" id="IPR013410">
    <property type="entry name" value="CRISPR-assoc_RAMP_Cmr4"/>
</dbReference>
<dbReference type="EMBL" id="CZDF01000158">
    <property type="protein sequence ID" value="CUR33704.1"/>
    <property type="molecule type" value="Genomic_DNA"/>
</dbReference>
<dbReference type="STRING" id="671072.PL9214520243"/>
<dbReference type="Proteomes" id="UP000184315">
    <property type="component" value="Unassembled WGS sequence"/>
</dbReference>
<evidence type="ECO:0000313" key="4">
    <source>
        <dbReference type="Proteomes" id="UP000184315"/>
    </source>
</evidence>
<dbReference type="OrthoDB" id="507666at2"/>
<feature type="domain" description="CRISPR type III-associated protein" evidence="2">
    <location>
        <begin position="8"/>
        <end position="253"/>
    </location>
</feature>
<dbReference type="GO" id="GO:0051607">
    <property type="term" value="P:defense response to virus"/>
    <property type="evidence" value="ECO:0007669"/>
    <property type="project" value="UniProtKB-KW"/>
</dbReference>
<evidence type="ECO:0000256" key="1">
    <source>
        <dbReference type="ARBA" id="ARBA00023118"/>
    </source>
</evidence>
<dbReference type="PANTHER" id="PTHR36700">
    <property type="entry name" value="CRISPR SYSTEM CMR SUBUNIT CMR4"/>
    <property type="match status" value="1"/>
</dbReference>
<dbReference type="AlphaFoldDB" id="A0A1J1LME4"/>
<dbReference type="InterPro" id="IPR005537">
    <property type="entry name" value="RAMP_III_fam"/>
</dbReference>
<gene>
    <name evidence="3" type="ORF">PL9214520243</name>
</gene>
<organism evidence="3 4">
    <name type="scientific">Planktothrix tepida PCC 9214</name>
    <dbReference type="NCBI Taxonomy" id="671072"/>
    <lineage>
        <taxon>Bacteria</taxon>
        <taxon>Bacillati</taxon>
        <taxon>Cyanobacteriota</taxon>
        <taxon>Cyanophyceae</taxon>
        <taxon>Oscillatoriophycideae</taxon>
        <taxon>Oscillatoriales</taxon>
        <taxon>Microcoleaceae</taxon>
        <taxon>Planktothrix</taxon>
    </lineage>
</organism>
<dbReference type="Pfam" id="PF03787">
    <property type="entry name" value="RAMPs"/>
    <property type="match status" value="1"/>
</dbReference>
<sequence>MTTEWLICQEPVHIGGADSSSRGNNNPIFRLSDRTPAIPGSSLRGALREHAEHTHANFVNHWFGGQDNAISPGAIALGWGWPVWWPVHVLGYGNWWVSCLQWLNRFQQLSQQSPLNLDRNKVLITDNSLNNQTVYLRWLKLEKVQYRNPNEGQKLPVPSSIPSDRLIIVPDTSINLLVDMGLVRQPRVSLFDQPDEKGNLVKNLFGVEGFPPGAVFLTSWTTRGQVQNVEDWEKFLHDEHYLGGLWSVGFGRILIEKI</sequence>
<keyword evidence="4" id="KW-1185">Reference proteome</keyword>
<accession>A0A1J1LME4</accession>
<evidence type="ECO:0000259" key="2">
    <source>
        <dbReference type="Pfam" id="PF03787"/>
    </source>
</evidence>
<reference evidence="4" key="1">
    <citation type="submission" date="2015-10" db="EMBL/GenBank/DDBJ databases">
        <authorList>
            <person name="Regsiter A."/>
            <person name="william w."/>
        </authorList>
    </citation>
    <scope>NUCLEOTIDE SEQUENCE [LARGE SCALE GENOMIC DNA]</scope>
</reference>
<dbReference type="RefSeq" id="WP_072720464.1">
    <property type="nucleotide sequence ID" value="NZ_LN889803.1"/>
</dbReference>
<protein>
    <recommendedName>
        <fullName evidence="2">CRISPR type III-associated protein domain-containing protein</fullName>
    </recommendedName>
</protein>